<name>A0ABS0LU79_9GAMM</name>
<evidence type="ECO:0000313" key="1">
    <source>
        <dbReference type="EMBL" id="MBH1918882.1"/>
    </source>
</evidence>
<gene>
    <name evidence="1" type="ORF">I5U16_01750</name>
</gene>
<keyword evidence="2" id="KW-1185">Reference proteome</keyword>
<evidence type="ECO:0008006" key="3">
    <source>
        <dbReference type="Google" id="ProtNLM"/>
    </source>
</evidence>
<dbReference type="EMBL" id="JADUMB010000001">
    <property type="protein sequence ID" value="MBH1918882.1"/>
    <property type="molecule type" value="Genomic_DNA"/>
</dbReference>
<protein>
    <recommendedName>
        <fullName evidence="3">DNA-binding protein</fullName>
    </recommendedName>
</protein>
<evidence type="ECO:0000313" key="2">
    <source>
        <dbReference type="Proteomes" id="UP000635335"/>
    </source>
</evidence>
<organism evidence="1 2">
    <name type="scientific">Serratia surfactantfaciens</name>
    <dbReference type="NCBI Taxonomy" id="2741499"/>
    <lineage>
        <taxon>Bacteria</taxon>
        <taxon>Pseudomonadati</taxon>
        <taxon>Pseudomonadota</taxon>
        <taxon>Gammaproteobacteria</taxon>
        <taxon>Enterobacterales</taxon>
        <taxon>Yersiniaceae</taxon>
        <taxon>Serratia</taxon>
    </lineage>
</organism>
<comment type="caution">
    <text evidence="1">The sequence shown here is derived from an EMBL/GenBank/DDBJ whole genome shotgun (WGS) entry which is preliminary data.</text>
</comment>
<proteinExistence type="predicted"/>
<sequence>MKEKYAEIVAGCLAAFDSLKRGETHDRANKMMTNTAAKNAAFLLPELRPVINKPRRDKAAKATQMVRIVGTCWEFPDGQRIPDFWKADQKAKELGMSLESSQKWHFSETE</sequence>
<dbReference type="RefSeq" id="WP_197667211.1">
    <property type="nucleotide sequence ID" value="NZ_JADUMB010000001.1"/>
</dbReference>
<reference evidence="1 2" key="1">
    <citation type="submission" date="2020-11" db="EMBL/GenBank/DDBJ databases">
        <title>Enhanced detection system for hospital associated transmission using whole genome sequencing surveillance.</title>
        <authorList>
            <person name="Harrison L.H."/>
            <person name="Van Tyne D."/>
            <person name="Marsh J.W."/>
            <person name="Griffith M.P."/>
            <person name="Snyder D.J."/>
            <person name="Cooper V.S."/>
            <person name="Mustapha M."/>
        </authorList>
    </citation>
    <scope>NUCLEOTIDE SEQUENCE [LARGE SCALE GENOMIC DNA]</scope>
    <source>
        <strain evidence="1 2">SER00227</strain>
    </source>
</reference>
<dbReference type="Proteomes" id="UP000635335">
    <property type="component" value="Unassembled WGS sequence"/>
</dbReference>
<accession>A0ABS0LU79</accession>